<accession>A0A5A7PU56</accession>
<evidence type="ECO:0000313" key="2">
    <source>
        <dbReference type="EMBL" id="GER36191.1"/>
    </source>
</evidence>
<comment type="caution">
    <text evidence="2">The sequence shown here is derived from an EMBL/GenBank/DDBJ whole genome shotgun (WGS) entry which is preliminary data.</text>
</comment>
<feature type="region of interest" description="Disordered" evidence="1">
    <location>
        <begin position="39"/>
        <end position="71"/>
    </location>
</feature>
<protein>
    <submittedName>
        <fullName evidence="2">3-ketoacyl-acyl carrier protein synthase I</fullName>
    </submittedName>
</protein>
<name>A0A5A7PU56_STRAF</name>
<dbReference type="EMBL" id="BKCP01005073">
    <property type="protein sequence ID" value="GER36191.1"/>
    <property type="molecule type" value="Genomic_DNA"/>
</dbReference>
<evidence type="ECO:0000313" key="3">
    <source>
        <dbReference type="Proteomes" id="UP000325081"/>
    </source>
</evidence>
<evidence type="ECO:0000256" key="1">
    <source>
        <dbReference type="SAM" id="MobiDB-lite"/>
    </source>
</evidence>
<keyword evidence="3" id="KW-1185">Reference proteome</keyword>
<gene>
    <name evidence="2" type="ORF">STAS_12525</name>
</gene>
<reference evidence="3" key="1">
    <citation type="journal article" date="2019" name="Curr. Biol.">
        <title>Genome Sequence of Striga asiatica Provides Insight into the Evolution of Plant Parasitism.</title>
        <authorList>
            <person name="Yoshida S."/>
            <person name="Kim S."/>
            <person name="Wafula E.K."/>
            <person name="Tanskanen J."/>
            <person name="Kim Y.M."/>
            <person name="Honaas L."/>
            <person name="Yang Z."/>
            <person name="Spallek T."/>
            <person name="Conn C.E."/>
            <person name="Ichihashi Y."/>
            <person name="Cheong K."/>
            <person name="Cui S."/>
            <person name="Der J.P."/>
            <person name="Gundlach H."/>
            <person name="Jiao Y."/>
            <person name="Hori C."/>
            <person name="Ishida J.K."/>
            <person name="Kasahara H."/>
            <person name="Kiba T."/>
            <person name="Kim M.S."/>
            <person name="Koo N."/>
            <person name="Laohavisit A."/>
            <person name="Lee Y.H."/>
            <person name="Lumba S."/>
            <person name="McCourt P."/>
            <person name="Mortimer J.C."/>
            <person name="Mutuku J.M."/>
            <person name="Nomura T."/>
            <person name="Sasaki-Sekimoto Y."/>
            <person name="Seto Y."/>
            <person name="Wang Y."/>
            <person name="Wakatake T."/>
            <person name="Sakakibara H."/>
            <person name="Demura T."/>
            <person name="Yamaguchi S."/>
            <person name="Yoneyama K."/>
            <person name="Manabe R.I."/>
            <person name="Nelson D.C."/>
            <person name="Schulman A.H."/>
            <person name="Timko M.P."/>
            <person name="dePamphilis C.W."/>
            <person name="Choi D."/>
            <person name="Shirasu K."/>
        </authorList>
    </citation>
    <scope>NUCLEOTIDE SEQUENCE [LARGE SCALE GENOMIC DNA]</scope>
    <source>
        <strain evidence="3">cv. UVA1</strain>
    </source>
</reference>
<proteinExistence type="predicted"/>
<dbReference type="Proteomes" id="UP000325081">
    <property type="component" value="Unassembled WGS sequence"/>
</dbReference>
<sequence>MATFAERVVSTNREGETFVVEECGGGKPHDQALFSTYRRTEKVRPSWRRKTPQSSSVQHRPPAAAKTSDFSPFTQTCSRLTALIFQHRSFVRRSAPESFREPRDQVVSSGA</sequence>
<organism evidence="2 3">
    <name type="scientific">Striga asiatica</name>
    <name type="common">Asiatic witchweed</name>
    <name type="synonym">Buchnera asiatica</name>
    <dbReference type="NCBI Taxonomy" id="4170"/>
    <lineage>
        <taxon>Eukaryota</taxon>
        <taxon>Viridiplantae</taxon>
        <taxon>Streptophyta</taxon>
        <taxon>Embryophyta</taxon>
        <taxon>Tracheophyta</taxon>
        <taxon>Spermatophyta</taxon>
        <taxon>Magnoliopsida</taxon>
        <taxon>eudicotyledons</taxon>
        <taxon>Gunneridae</taxon>
        <taxon>Pentapetalae</taxon>
        <taxon>asterids</taxon>
        <taxon>lamiids</taxon>
        <taxon>Lamiales</taxon>
        <taxon>Orobanchaceae</taxon>
        <taxon>Buchnereae</taxon>
        <taxon>Striga</taxon>
    </lineage>
</organism>
<dbReference type="AlphaFoldDB" id="A0A5A7PU56"/>